<dbReference type="EMBL" id="NSKD01000005">
    <property type="protein sequence ID" value="PAU79919.1"/>
    <property type="molecule type" value="Genomic_DNA"/>
</dbReference>
<comment type="caution">
    <text evidence="6">The sequence shown here is derived from an EMBL/GenBank/DDBJ whole genome shotgun (WGS) entry which is preliminary data.</text>
</comment>
<evidence type="ECO:0000313" key="7">
    <source>
        <dbReference type="Proteomes" id="UP000218896"/>
    </source>
</evidence>
<organism evidence="6 7">
    <name type="scientific">Halovibrio salipaludis</name>
    <dbReference type="NCBI Taxonomy" id="2032626"/>
    <lineage>
        <taxon>Bacteria</taxon>
        <taxon>Pseudomonadati</taxon>
        <taxon>Pseudomonadota</taxon>
        <taxon>Gammaproteobacteria</taxon>
        <taxon>Oceanospirillales</taxon>
        <taxon>Halomonadaceae</taxon>
        <taxon>Halovibrio</taxon>
    </lineage>
</organism>
<protein>
    <submittedName>
        <fullName evidence="6">Acyl-CoA thioesterase II</fullName>
    </submittedName>
</protein>
<dbReference type="PANTHER" id="PTHR11066">
    <property type="entry name" value="ACYL-COA THIOESTERASE"/>
    <property type="match status" value="1"/>
</dbReference>
<dbReference type="Pfam" id="PF13622">
    <property type="entry name" value="4HBT_3"/>
    <property type="match status" value="1"/>
</dbReference>
<evidence type="ECO:0000313" key="6">
    <source>
        <dbReference type="EMBL" id="PAU79919.1"/>
    </source>
</evidence>
<dbReference type="GO" id="GO:0047617">
    <property type="term" value="F:fatty acyl-CoA hydrolase activity"/>
    <property type="evidence" value="ECO:0007669"/>
    <property type="project" value="InterPro"/>
</dbReference>
<dbReference type="InterPro" id="IPR042171">
    <property type="entry name" value="Acyl-CoA_hotdog"/>
</dbReference>
<evidence type="ECO:0000259" key="5">
    <source>
        <dbReference type="Pfam" id="PF20789"/>
    </source>
</evidence>
<dbReference type="AlphaFoldDB" id="A0A2A2F5K9"/>
<accession>A0A2A2F5K9</accession>
<dbReference type="Proteomes" id="UP000218896">
    <property type="component" value="Unassembled WGS sequence"/>
</dbReference>
<evidence type="ECO:0000256" key="2">
    <source>
        <dbReference type="ARBA" id="ARBA00022801"/>
    </source>
</evidence>
<keyword evidence="2" id="KW-0378">Hydrolase</keyword>
<sequence length="262" mass="28241">MSDFDNLMHAAREGRADLTPDWGQGRATFGGLLAAMAHEAMRGQLVDERPLRSLAVSFVGPAAPDQPVDVSAEILRQGKAVTQVESRIHQGGDTVMVAMGSFGSGRESVVSVDQEPAPTAPDPGSAQPMPQIEGVTPDFMRHYDLRFCLGGFPFSGSSDRTMGGWMRFHEAPQAITHSHLVALVDTWPPAVLPHLSQPAPASTLSWTMELVHPMPSIAPSDWLLYRATIDQARDGYGLTRAGIWTAEGELVARSQQTVTVFA</sequence>
<gene>
    <name evidence="6" type="ORF">CK501_12025</name>
</gene>
<dbReference type="InterPro" id="IPR049450">
    <property type="entry name" value="ACOT8-like_C"/>
</dbReference>
<dbReference type="InterPro" id="IPR029069">
    <property type="entry name" value="HotDog_dom_sf"/>
</dbReference>
<dbReference type="OrthoDB" id="7059210at2"/>
<evidence type="ECO:0000259" key="4">
    <source>
        <dbReference type="Pfam" id="PF13622"/>
    </source>
</evidence>
<evidence type="ECO:0000256" key="3">
    <source>
        <dbReference type="SAM" id="MobiDB-lite"/>
    </source>
</evidence>
<evidence type="ECO:0000256" key="1">
    <source>
        <dbReference type="ARBA" id="ARBA00006538"/>
    </source>
</evidence>
<dbReference type="RefSeq" id="WP_095617988.1">
    <property type="nucleotide sequence ID" value="NZ_NSKD01000005.1"/>
</dbReference>
<feature type="region of interest" description="Disordered" evidence="3">
    <location>
        <begin position="111"/>
        <end position="130"/>
    </location>
</feature>
<dbReference type="GO" id="GO:0009062">
    <property type="term" value="P:fatty acid catabolic process"/>
    <property type="evidence" value="ECO:0007669"/>
    <property type="project" value="TreeGrafter"/>
</dbReference>
<dbReference type="GO" id="GO:0005829">
    <property type="term" value="C:cytosol"/>
    <property type="evidence" value="ECO:0007669"/>
    <property type="project" value="TreeGrafter"/>
</dbReference>
<dbReference type="PANTHER" id="PTHR11066:SF34">
    <property type="entry name" value="ACYL-COENZYME A THIOESTERASE 8"/>
    <property type="match status" value="1"/>
</dbReference>
<dbReference type="SUPFAM" id="SSF54637">
    <property type="entry name" value="Thioesterase/thiol ester dehydrase-isomerase"/>
    <property type="match status" value="2"/>
</dbReference>
<dbReference type="Pfam" id="PF20789">
    <property type="entry name" value="4HBT_3C"/>
    <property type="match status" value="1"/>
</dbReference>
<dbReference type="GO" id="GO:0006637">
    <property type="term" value="P:acyl-CoA metabolic process"/>
    <property type="evidence" value="ECO:0007669"/>
    <property type="project" value="InterPro"/>
</dbReference>
<dbReference type="InterPro" id="IPR049449">
    <property type="entry name" value="TesB_ACOT8-like_N"/>
</dbReference>
<feature type="domain" description="Acyl-CoA thioesterase-like N-terminal HotDog" evidence="4">
    <location>
        <begin position="19"/>
        <end position="103"/>
    </location>
</feature>
<dbReference type="InterPro" id="IPR003703">
    <property type="entry name" value="Acyl_CoA_thio"/>
</dbReference>
<proteinExistence type="inferred from homology"/>
<comment type="similarity">
    <text evidence="1">Belongs to the C/M/P thioester hydrolase family.</text>
</comment>
<feature type="domain" description="Acyl-CoA thioesterase-like C-terminal" evidence="5">
    <location>
        <begin position="123"/>
        <end position="260"/>
    </location>
</feature>
<name>A0A2A2F5K9_9GAMM</name>
<keyword evidence="7" id="KW-1185">Reference proteome</keyword>
<dbReference type="Gene3D" id="2.40.160.210">
    <property type="entry name" value="Acyl-CoA thioesterase, double hotdog domain"/>
    <property type="match status" value="1"/>
</dbReference>
<reference evidence="6 7" key="1">
    <citation type="submission" date="2017-08" db="EMBL/GenBank/DDBJ databases">
        <title>Halovibrio sewagensis sp. nov., isolated from wastewater of high salinity.</title>
        <authorList>
            <person name="Dong X."/>
            <person name="Zhang G."/>
        </authorList>
    </citation>
    <scope>NUCLEOTIDE SEQUENCE [LARGE SCALE GENOMIC DNA]</scope>
    <source>
        <strain evidence="6 7">YL5-2</strain>
    </source>
</reference>